<dbReference type="AlphaFoldDB" id="A0A1Q9C832"/>
<feature type="compositionally biased region" description="Basic and acidic residues" evidence="1">
    <location>
        <begin position="50"/>
        <end position="68"/>
    </location>
</feature>
<feature type="compositionally biased region" description="Polar residues" evidence="1">
    <location>
        <begin position="30"/>
        <end position="46"/>
    </location>
</feature>
<evidence type="ECO:0000256" key="1">
    <source>
        <dbReference type="SAM" id="MobiDB-lite"/>
    </source>
</evidence>
<evidence type="ECO:0000313" key="3">
    <source>
        <dbReference type="Proteomes" id="UP000186817"/>
    </source>
</evidence>
<keyword evidence="3" id="KW-1185">Reference proteome</keyword>
<feature type="region of interest" description="Disordered" evidence="1">
    <location>
        <begin position="26"/>
        <end position="68"/>
    </location>
</feature>
<proteinExistence type="predicted"/>
<comment type="caution">
    <text evidence="2">The sequence shown here is derived from an EMBL/GenBank/DDBJ whole genome shotgun (WGS) entry which is preliminary data.</text>
</comment>
<dbReference type="Proteomes" id="UP000186817">
    <property type="component" value="Unassembled WGS sequence"/>
</dbReference>
<gene>
    <name evidence="2" type="ORF">AK812_SmicGene40677</name>
</gene>
<name>A0A1Q9C832_SYMMI</name>
<sequence>MRIAAVLRRRGLPSFRTTGCLHLLQRSRGMASSSEATKPEQETQTDQAEEPQREDPKSDPPPKDRTFSQRELYQAGRRINEGSNKVKQGLGATLALGGTGILVWHHWAALATFNCLGAGLLALGAALARAGGSGRGEKPGQAKFKLRLLNNSDRWKTDAQVWGIERQSEQ</sequence>
<protein>
    <submittedName>
        <fullName evidence="2">Uncharacterized protein</fullName>
    </submittedName>
</protein>
<evidence type="ECO:0000313" key="2">
    <source>
        <dbReference type="EMBL" id="OLP79078.1"/>
    </source>
</evidence>
<dbReference type="OrthoDB" id="10417750at2759"/>
<organism evidence="2 3">
    <name type="scientific">Symbiodinium microadriaticum</name>
    <name type="common">Dinoflagellate</name>
    <name type="synonym">Zooxanthella microadriatica</name>
    <dbReference type="NCBI Taxonomy" id="2951"/>
    <lineage>
        <taxon>Eukaryota</taxon>
        <taxon>Sar</taxon>
        <taxon>Alveolata</taxon>
        <taxon>Dinophyceae</taxon>
        <taxon>Suessiales</taxon>
        <taxon>Symbiodiniaceae</taxon>
        <taxon>Symbiodinium</taxon>
    </lineage>
</organism>
<dbReference type="EMBL" id="LSRX01001528">
    <property type="protein sequence ID" value="OLP79078.1"/>
    <property type="molecule type" value="Genomic_DNA"/>
</dbReference>
<accession>A0A1Q9C832</accession>
<reference evidence="2 3" key="1">
    <citation type="submission" date="2016-02" db="EMBL/GenBank/DDBJ databases">
        <title>Genome analysis of coral dinoflagellate symbionts highlights evolutionary adaptations to a symbiotic lifestyle.</title>
        <authorList>
            <person name="Aranda M."/>
            <person name="Li Y."/>
            <person name="Liew Y.J."/>
            <person name="Baumgarten S."/>
            <person name="Simakov O."/>
            <person name="Wilson M."/>
            <person name="Piel J."/>
            <person name="Ashoor H."/>
            <person name="Bougouffa S."/>
            <person name="Bajic V.B."/>
            <person name="Ryu T."/>
            <person name="Ravasi T."/>
            <person name="Bayer T."/>
            <person name="Micklem G."/>
            <person name="Kim H."/>
            <person name="Bhak J."/>
            <person name="Lajeunesse T.C."/>
            <person name="Voolstra C.R."/>
        </authorList>
    </citation>
    <scope>NUCLEOTIDE SEQUENCE [LARGE SCALE GENOMIC DNA]</scope>
    <source>
        <strain evidence="2 3">CCMP2467</strain>
    </source>
</reference>